<dbReference type="EMBL" id="KV876015">
    <property type="protein sequence ID" value="RZR73769.1"/>
    <property type="molecule type" value="Genomic_DNA"/>
</dbReference>
<evidence type="ECO:0000313" key="1">
    <source>
        <dbReference type="EMBL" id="RZR73769.1"/>
    </source>
</evidence>
<dbReference type="Proteomes" id="UP000290560">
    <property type="component" value="Unassembled WGS sequence"/>
</dbReference>
<reference evidence="1" key="1">
    <citation type="journal article" date="2018" name="Data Brief">
        <title>Genome sequence data from 17 accessions of Ensete ventricosum, a staple food crop for millions in Ethiopia.</title>
        <authorList>
            <person name="Yemataw Z."/>
            <person name="Muzemil S."/>
            <person name="Ambachew D."/>
            <person name="Tripathi L."/>
            <person name="Tesfaye K."/>
            <person name="Chala A."/>
            <person name="Farbos A."/>
            <person name="O'Neill P."/>
            <person name="Moore K."/>
            <person name="Grant M."/>
            <person name="Studholme D.J."/>
        </authorList>
    </citation>
    <scope>NUCLEOTIDE SEQUENCE [LARGE SCALE GENOMIC DNA]</scope>
    <source>
        <tissue evidence="1">Leaf</tissue>
    </source>
</reference>
<gene>
    <name evidence="1" type="ORF">BHM03_00028029</name>
</gene>
<name>A0A444DK04_ENSVE</name>
<proteinExistence type="predicted"/>
<organism evidence="1">
    <name type="scientific">Ensete ventricosum</name>
    <name type="common">Abyssinian banana</name>
    <name type="synonym">Musa ensete</name>
    <dbReference type="NCBI Taxonomy" id="4639"/>
    <lineage>
        <taxon>Eukaryota</taxon>
        <taxon>Viridiplantae</taxon>
        <taxon>Streptophyta</taxon>
        <taxon>Embryophyta</taxon>
        <taxon>Tracheophyta</taxon>
        <taxon>Spermatophyta</taxon>
        <taxon>Magnoliopsida</taxon>
        <taxon>Liliopsida</taxon>
        <taxon>Zingiberales</taxon>
        <taxon>Musaceae</taxon>
        <taxon>Ensete</taxon>
    </lineage>
</organism>
<sequence length="108" mass="12109">MIGAAGELDYFSTHIRLRETSKSEDKAEGGTSVESSIPCSNGWRALVVKGAKEVENGEANFKYQDKAKRQRKRNFIRPFYYSTTAAESSWEPIGMLQLEQKIEDSAKG</sequence>
<protein>
    <submittedName>
        <fullName evidence="1">Uncharacterized protein</fullName>
    </submittedName>
</protein>
<accession>A0A444DK04</accession>
<dbReference type="AlphaFoldDB" id="A0A444DK04"/>